<organism evidence="1 2">
    <name type="scientific">Psychroflexus torquis (strain ATCC 700755 / CIP 106069 / ACAM 623)</name>
    <dbReference type="NCBI Taxonomy" id="313595"/>
    <lineage>
        <taxon>Bacteria</taxon>
        <taxon>Pseudomonadati</taxon>
        <taxon>Bacteroidota</taxon>
        <taxon>Flavobacteriia</taxon>
        <taxon>Flavobacteriales</taxon>
        <taxon>Flavobacteriaceae</taxon>
        <taxon>Psychroflexus</taxon>
    </lineage>
</organism>
<dbReference type="PANTHER" id="PTHR35569">
    <property type="entry name" value="CYANAMIDE HYDRATASE DDI2-RELATED"/>
    <property type="match status" value="1"/>
</dbReference>
<dbReference type="SUPFAM" id="SSF109604">
    <property type="entry name" value="HD-domain/PDEase-like"/>
    <property type="match status" value="1"/>
</dbReference>
<evidence type="ECO:0000313" key="1">
    <source>
        <dbReference type="EMBL" id="AFU70365.1"/>
    </source>
</evidence>
<evidence type="ECO:0000313" key="2">
    <source>
        <dbReference type="Proteomes" id="UP000008514"/>
    </source>
</evidence>
<dbReference type="eggNOG" id="COG1713">
    <property type="taxonomic scope" value="Bacteria"/>
</dbReference>
<dbReference type="AlphaFoldDB" id="K4IY05"/>
<dbReference type="OrthoDB" id="8478129at2"/>
<keyword evidence="2" id="KW-1185">Reference proteome</keyword>
<reference evidence="1" key="2">
    <citation type="submission" date="2012-09" db="EMBL/GenBank/DDBJ databases">
        <title>The complete sequence of Psychroflexus torquis an extreme psychrophile from sea-ice that is stimulated by light.</title>
        <authorList>
            <person name="Feng S."/>
            <person name="Powell S.M."/>
            <person name="Bowman J.P."/>
        </authorList>
    </citation>
    <scope>NUCLEOTIDE SEQUENCE [LARGE SCALE GENOMIC DNA]</scope>
    <source>
        <strain evidence="1">ATCC 700755</strain>
    </source>
</reference>
<dbReference type="EMBL" id="CP003879">
    <property type="protein sequence ID" value="AFU70365.1"/>
    <property type="molecule type" value="Genomic_DNA"/>
</dbReference>
<dbReference type="STRING" id="313595.P700755_003788"/>
<dbReference type="HOGENOM" id="CLU_070871_2_0_10"/>
<dbReference type="Gene3D" id="1.10.3210.10">
    <property type="entry name" value="Hypothetical protein af1432"/>
    <property type="match status" value="1"/>
</dbReference>
<accession>K4IY05</accession>
<gene>
    <name evidence="1" type="ordered locus">P700755_003788</name>
</gene>
<protein>
    <submittedName>
        <fullName evidence="1">Nitrile hydratase, putative</fullName>
    </submittedName>
</protein>
<name>K4IY05_PSYTT</name>
<proteinExistence type="predicted"/>
<dbReference type="KEGG" id="ptq:P700755_003788"/>
<dbReference type="PANTHER" id="PTHR35569:SF1">
    <property type="entry name" value="CYANAMIDE HYDRATASE DDI2-RELATED"/>
    <property type="match status" value="1"/>
</dbReference>
<dbReference type="Proteomes" id="UP000008514">
    <property type="component" value="Chromosome"/>
</dbReference>
<dbReference type="RefSeq" id="WP_015025903.1">
    <property type="nucleotide sequence ID" value="NC_018721.1"/>
</dbReference>
<sequence>MSNTITDLGIMNKSEISKFKISLIKSNLNENLKKILGQVGLNSYAKFNFKDVKIPDSKLALLAIEEANDIYTPILLKHCYRTFFWSAGIAISEGIKTDNELIFISSILHDSGLTDKHNSVCSSQCFANYGGDYAKDFVLNKGINMNKANLIKRAIDMHLYPDVDKKKFGNESYLLSKGAAIDVIGSHSFQLPNAFINKTQNEYSRINFKQDIIQSMETLNHKENTRADILFKMGFKKLANKNTLDTDF</sequence>
<reference evidence="1" key="1">
    <citation type="submission" date="2006-03" db="EMBL/GenBank/DDBJ databases">
        <authorList>
            <person name="Bowman J."/>
            <person name="Ferriera S."/>
            <person name="Johnson J."/>
            <person name="Kravitz S."/>
            <person name="Halpern A."/>
            <person name="Remington K."/>
            <person name="Beeson K."/>
            <person name="Tran B."/>
            <person name="Rogers Y.-H."/>
            <person name="Friedman R."/>
            <person name="Venter J.C."/>
        </authorList>
    </citation>
    <scope>NUCLEOTIDE SEQUENCE [LARGE SCALE GENOMIC DNA]</scope>
    <source>
        <strain evidence="1">ATCC 700755</strain>
    </source>
</reference>